<name>A0A023DA57_9BACL</name>
<dbReference type="Proteomes" id="UP000023561">
    <property type="component" value="Unassembled WGS sequence"/>
</dbReference>
<protein>
    <recommendedName>
        <fullName evidence="4">Pilus assembly protein PilO</fullName>
    </recommendedName>
</protein>
<accession>A0A023DA57</accession>
<dbReference type="Gene3D" id="3.30.70.60">
    <property type="match status" value="1"/>
</dbReference>
<evidence type="ECO:0008006" key="4">
    <source>
        <dbReference type="Google" id="ProtNLM"/>
    </source>
</evidence>
<reference evidence="2 3" key="1">
    <citation type="submission" date="2014-04" db="EMBL/GenBank/DDBJ databases">
        <title>Whole genome shotgun sequence of Geobacillus caldoxylosilyticus NBRC 107762.</title>
        <authorList>
            <person name="Hosoyama A."/>
            <person name="Hosoyama Y."/>
            <person name="Katano-Makiyama Y."/>
            <person name="Tsuchikane K."/>
            <person name="Ohji S."/>
            <person name="Ichikawa N."/>
            <person name="Yamazoe A."/>
            <person name="Fujita N."/>
        </authorList>
    </citation>
    <scope>NUCLEOTIDE SEQUENCE [LARGE SCALE GENOMIC DNA]</scope>
    <source>
        <strain evidence="2 3">NBRC 107762</strain>
    </source>
</reference>
<dbReference type="GeneID" id="301193783"/>
<dbReference type="RefSeq" id="WP_223845227.1">
    <property type="nucleotide sequence ID" value="NZ_BAWO01000002.1"/>
</dbReference>
<comment type="caution">
    <text evidence="2">The sequence shown here is derived from an EMBL/GenBank/DDBJ whole genome shotgun (WGS) entry which is preliminary data.</text>
</comment>
<keyword evidence="3" id="KW-1185">Reference proteome</keyword>
<dbReference type="AlphaFoldDB" id="A0A023DA57"/>
<evidence type="ECO:0000256" key="1">
    <source>
        <dbReference type="SAM" id="MobiDB-lite"/>
    </source>
</evidence>
<evidence type="ECO:0000313" key="3">
    <source>
        <dbReference type="Proteomes" id="UP000023561"/>
    </source>
</evidence>
<organism evidence="2 3">
    <name type="scientific">Parageobacillus caldoxylosilyticus NBRC 107762</name>
    <dbReference type="NCBI Taxonomy" id="1220594"/>
    <lineage>
        <taxon>Bacteria</taxon>
        <taxon>Bacillati</taxon>
        <taxon>Bacillota</taxon>
        <taxon>Bacilli</taxon>
        <taxon>Bacillales</taxon>
        <taxon>Anoxybacillaceae</taxon>
        <taxon>Saccharococcus</taxon>
    </lineage>
</organism>
<feature type="region of interest" description="Disordered" evidence="1">
    <location>
        <begin position="173"/>
        <end position="198"/>
    </location>
</feature>
<evidence type="ECO:0000313" key="2">
    <source>
        <dbReference type="EMBL" id="GAJ38239.1"/>
    </source>
</evidence>
<proteinExistence type="predicted"/>
<gene>
    <name evidence="2" type="ORF">GCA01S_002_00270</name>
</gene>
<sequence length="198" mass="21457">MAAIKAEAARQRDGMPESIVALQKKIPVKPLTEQLLLDLEKAEVVSDSMITSISVSEGENAAAGGEETNATVGKTETNIASAKKQSFSAALPDGLKKVTMQLTVQSPSYYQLERFLQTLENLDRIVSVESLSFAGNPELTSVDTEVNPLTYSLTVSAFYYPKLAHLQKMLPQLDVPPPSEKDNPLTEVIPGEQLPAQQ</sequence>
<dbReference type="InterPro" id="IPR014717">
    <property type="entry name" value="Transl_elong_EF1B/ribsomal_bS6"/>
</dbReference>
<dbReference type="EMBL" id="BAWO01000002">
    <property type="protein sequence ID" value="GAJ38239.1"/>
    <property type="molecule type" value="Genomic_DNA"/>
</dbReference>